<dbReference type="Pfam" id="PF00112">
    <property type="entry name" value="Peptidase_C1"/>
    <property type="match status" value="1"/>
</dbReference>
<comment type="caution">
    <text evidence="10">The sequence shown here is derived from an EMBL/GenBank/DDBJ whole genome shotgun (WGS) entry which is preliminary data.</text>
</comment>
<dbReference type="EMBL" id="CAJGYM010000014">
    <property type="protein sequence ID" value="CAD6190092.1"/>
    <property type="molecule type" value="Genomic_DNA"/>
</dbReference>
<dbReference type="Proteomes" id="UP000835052">
    <property type="component" value="Unassembled WGS sequence"/>
</dbReference>
<dbReference type="FunFam" id="3.90.70.10:FF:000031">
    <property type="entry name" value="Cathepsin B"/>
    <property type="match status" value="1"/>
</dbReference>
<evidence type="ECO:0000256" key="1">
    <source>
        <dbReference type="ARBA" id="ARBA00008455"/>
    </source>
</evidence>
<proteinExistence type="inferred from homology"/>
<sequence>MKTFTLFAIVTCSLAFVVPNVDELTGEELASFVNKAQSSFLAVHTGKTVKEMKKKLMREEFLVVPKDEDRAPELIIDDLIPASFDARTRWSQCASIQQIRDQSTCGCSWAFGAVEAISDRICVASNGTQQPIISAEDILACCGHTCSKGCEGGGWPIEAWNYWVANGACTGGDYGGPGCKPYPFAPCKKNCEDPDTPFCRTSCQSGYSIPYAQDKLFGLSAYFVAKTVSGIQKEIMTNGPVEATFNTYEDFYQYKSGIYVHTAGNQLGVHSVKILGWGIENGTPYWIVANSWGTDWGENGFFRIIRSVNECGIEADVVADTRNFDKLMAEPSKNIYGHGLYLVKRRKSGFYFANI</sequence>
<evidence type="ECO:0000256" key="5">
    <source>
        <dbReference type="ARBA" id="ARBA00022807"/>
    </source>
</evidence>
<keyword evidence="7" id="KW-1015">Disulfide bond</keyword>
<dbReference type="PRINTS" id="PR00705">
    <property type="entry name" value="PAPAIN"/>
</dbReference>
<evidence type="ECO:0000313" key="11">
    <source>
        <dbReference type="Proteomes" id="UP000835052"/>
    </source>
</evidence>
<name>A0A8S1H404_9PELO</name>
<dbReference type="GO" id="GO:0006508">
    <property type="term" value="P:proteolysis"/>
    <property type="evidence" value="ECO:0007669"/>
    <property type="project" value="UniProtKB-KW"/>
</dbReference>
<dbReference type="SMART" id="SM00645">
    <property type="entry name" value="Pept_C1"/>
    <property type="match status" value="1"/>
</dbReference>
<dbReference type="PROSITE" id="PS00640">
    <property type="entry name" value="THIOL_PROTEASE_ASN"/>
    <property type="match status" value="1"/>
</dbReference>
<evidence type="ECO:0000313" key="10">
    <source>
        <dbReference type="EMBL" id="CAD6190092.1"/>
    </source>
</evidence>
<evidence type="ECO:0000256" key="4">
    <source>
        <dbReference type="ARBA" id="ARBA00022801"/>
    </source>
</evidence>
<evidence type="ECO:0000256" key="6">
    <source>
        <dbReference type="ARBA" id="ARBA00023145"/>
    </source>
</evidence>
<evidence type="ECO:0000256" key="7">
    <source>
        <dbReference type="ARBA" id="ARBA00023157"/>
    </source>
</evidence>
<dbReference type="AlphaFoldDB" id="A0A8S1H404"/>
<protein>
    <recommendedName>
        <fullName evidence="9">Peptidase C1A papain C-terminal domain-containing protein</fullName>
    </recommendedName>
</protein>
<dbReference type="SUPFAM" id="SSF54001">
    <property type="entry name" value="Cysteine proteinases"/>
    <property type="match status" value="1"/>
</dbReference>
<evidence type="ECO:0000256" key="8">
    <source>
        <dbReference type="SAM" id="SignalP"/>
    </source>
</evidence>
<dbReference type="InterPro" id="IPR013128">
    <property type="entry name" value="Peptidase_C1A"/>
</dbReference>
<dbReference type="OrthoDB" id="10058785at2759"/>
<evidence type="ECO:0000259" key="9">
    <source>
        <dbReference type="SMART" id="SM00645"/>
    </source>
</evidence>
<feature type="signal peptide" evidence="8">
    <location>
        <begin position="1"/>
        <end position="15"/>
    </location>
</feature>
<gene>
    <name evidence="10" type="ORF">CAUJ_LOCUS6011</name>
</gene>
<keyword evidence="3 8" id="KW-0732">Signal</keyword>
<keyword evidence="4" id="KW-0378">Hydrolase</keyword>
<feature type="chain" id="PRO_5035749213" description="Peptidase C1A papain C-terminal domain-containing protein" evidence="8">
    <location>
        <begin position="16"/>
        <end position="355"/>
    </location>
</feature>
<accession>A0A8S1H404</accession>
<dbReference type="CDD" id="cd02620">
    <property type="entry name" value="Peptidase_C1A_CathepsinB"/>
    <property type="match status" value="1"/>
</dbReference>
<dbReference type="InterPro" id="IPR038765">
    <property type="entry name" value="Papain-like_cys_pep_sf"/>
</dbReference>
<keyword evidence="2" id="KW-0645">Protease</keyword>
<keyword evidence="6" id="KW-0865">Zymogen</keyword>
<dbReference type="GO" id="GO:0008234">
    <property type="term" value="F:cysteine-type peptidase activity"/>
    <property type="evidence" value="ECO:0007669"/>
    <property type="project" value="UniProtKB-KW"/>
</dbReference>
<feature type="domain" description="Peptidase C1A papain C-terminal" evidence="9">
    <location>
        <begin position="80"/>
        <end position="321"/>
    </location>
</feature>
<dbReference type="InterPro" id="IPR025661">
    <property type="entry name" value="Pept_asp_AS"/>
</dbReference>
<comment type="similarity">
    <text evidence="1">Belongs to the peptidase C1 family.</text>
</comment>
<keyword evidence="11" id="KW-1185">Reference proteome</keyword>
<dbReference type="InterPro" id="IPR000668">
    <property type="entry name" value="Peptidase_C1A_C"/>
</dbReference>
<dbReference type="Gene3D" id="3.90.70.10">
    <property type="entry name" value="Cysteine proteinases"/>
    <property type="match status" value="1"/>
</dbReference>
<evidence type="ECO:0000256" key="3">
    <source>
        <dbReference type="ARBA" id="ARBA00022729"/>
    </source>
</evidence>
<dbReference type="PANTHER" id="PTHR12411">
    <property type="entry name" value="CYSTEINE PROTEASE FAMILY C1-RELATED"/>
    <property type="match status" value="1"/>
</dbReference>
<reference evidence="10" key="1">
    <citation type="submission" date="2020-10" db="EMBL/GenBank/DDBJ databases">
        <authorList>
            <person name="Kikuchi T."/>
        </authorList>
    </citation>
    <scope>NUCLEOTIDE SEQUENCE</scope>
    <source>
        <strain evidence="10">NKZ352</strain>
    </source>
</reference>
<keyword evidence="5" id="KW-0788">Thiol protease</keyword>
<organism evidence="10 11">
    <name type="scientific">Caenorhabditis auriculariae</name>
    <dbReference type="NCBI Taxonomy" id="2777116"/>
    <lineage>
        <taxon>Eukaryota</taxon>
        <taxon>Metazoa</taxon>
        <taxon>Ecdysozoa</taxon>
        <taxon>Nematoda</taxon>
        <taxon>Chromadorea</taxon>
        <taxon>Rhabditida</taxon>
        <taxon>Rhabditina</taxon>
        <taxon>Rhabditomorpha</taxon>
        <taxon>Rhabditoidea</taxon>
        <taxon>Rhabditidae</taxon>
        <taxon>Peloderinae</taxon>
        <taxon>Caenorhabditis</taxon>
    </lineage>
</organism>
<evidence type="ECO:0000256" key="2">
    <source>
        <dbReference type="ARBA" id="ARBA00022670"/>
    </source>
</evidence>